<evidence type="ECO:0000313" key="2">
    <source>
        <dbReference type="Proteomes" id="UP000037460"/>
    </source>
</evidence>
<reference evidence="2" key="1">
    <citation type="journal article" date="2015" name="PLoS Genet.">
        <title>Genome Sequence and Transcriptome Analyses of Chrysochromulina tobin: Metabolic Tools for Enhanced Algal Fitness in the Prominent Order Prymnesiales (Haptophyceae).</title>
        <authorList>
            <person name="Hovde B.T."/>
            <person name="Deodato C.R."/>
            <person name="Hunsperger H.M."/>
            <person name="Ryken S.A."/>
            <person name="Yost W."/>
            <person name="Jha R.K."/>
            <person name="Patterson J."/>
            <person name="Monnat R.J. Jr."/>
            <person name="Barlow S.B."/>
            <person name="Starkenburg S.R."/>
            <person name="Cattolico R.A."/>
        </authorList>
    </citation>
    <scope>NUCLEOTIDE SEQUENCE</scope>
    <source>
        <strain evidence="2">CCMP291</strain>
    </source>
</reference>
<comment type="caution">
    <text evidence="1">The sequence shown here is derived from an EMBL/GenBank/DDBJ whole genome shotgun (WGS) entry which is preliminary data.</text>
</comment>
<name>A0A0M0JVZ2_9EUKA</name>
<gene>
    <name evidence="1" type="ORF">Ctob_013309</name>
</gene>
<organism evidence="1 2">
    <name type="scientific">Chrysochromulina tobinii</name>
    <dbReference type="NCBI Taxonomy" id="1460289"/>
    <lineage>
        <taxon>Eukaryota</taxon>
        <taxon>Haptista</taxon>
        <taxon>Haptophyta</taxon>
        <taxon>Prymnesiophyceae</taxon>
        <taxon>Prymnesiales</taxon>
        <taxon>Chrysochromulinaceae</taxon>
        <taxon>Chrysochromulina</taxon>
    </lineage>
</organism>
<accession>A0A0M0JVZ2</accession>
<proteinExistence type="predicted"/>
<dbReference type="AlphaFoldDB" id="A0A0M0JVZ2"/>
<keyword evidence="2" id="KW-1185">Reference proteome</keyword>
<dbReference type="Proteomes" id="UP000037460">
    <property type="component" value="Unassembled WGS sequence"/>
</dbReference>
<protein>
    <submittedName>
        <fullName evidence="1">Uncharacterized protein</fullName>
    </submittedName>
</protein>
<evidence type="ECO:0000313" key="1">
    <source>
        <dbReference type="EMBL" id="KOO30841.1"/>
    </source>
</evidence>
<sequence length="222" mass="25144">MRQAWISLKKALGSRCKNAKVVDDPTARLRSNTCCYSHTNGSAIKCQTPWALSDVMVRPSLRQRESEAIYCYGGRESFIPGLPTTHPTARHRLDYMLVYSTGLGKDNCSFADIDHSNVWARRRVNATTTVCCFRDSDDLECSFLWRANAQPKHVLETDKNVTLREPRFFDRVAYHTFSSLNAELLMQGRKELLDSNTIYGELLRQALGVRRKGARFGDGSAT</sequence>
<dbReference type="EMBL" id="JWZX01002148">
    <property type="protein sequence ID" value="KOO30841.1"/>
    <property type="molecule type" value="Genomic_DNA"/>
</dbReference>